<proteinExistence type="predicted"/>
<organism evidence="3 4">
    <name type="scientific">Sphingomonas horti</name>
    <dbReference type="NCBI Taxonomy" id="2682842"/>
    <lineage>
        <taxon>Bacteria</taxon>
        <taxon>Pseudomonadati</taxon>
        <taxon>Pseudomonadota</taxon>
        <taxon>Alphaproteobacteria</taxon>
        <taxon>Sphingomonadales</taxon>
        <taxon>Sphingomonadaceae</taxon>
        <taxon>Sphingomonas</taxon>
    </lineage>
</organism>
<keyword evidence="1" id="KW-1133">Transmembrane helix</keyword>
<sequence>METRSNHVLVGAVVLILLLAAAVFTVWLARVSDSDQKIYDIFFKQSVEGLAKGSSVSYRGVPVGQVDDIKIWKDDPNFVRVRISIGADVPVLVGTTATIQGSFTGVSTLLLEGAQKGNPPITEIGPAGAPVIPTKAGGLGALLNSAPQLLERLSTLTERLTLLLSDQNQASIASILKNVDRLSGSLADRGPEIAATLAETRVAVKQAGDAAEQIGKLAGTTNQLLDEQGRPLLVDLRETVARARSSMDNLDAVLKDARPGVQAFSKQTLPEVGLLVRDLRDMADALSGVAERLNRGGAGSLVGSRKLPDYEPTK</sequence>
<dbReference type="AlphaFoldDB" id="A0A6I4IZA1"/>
<dbReference type="RefSeq" id="WP_157026416.1">
    <property type="nucleotide sequence ID" value="NZ_WQMS01000006.1"/>
</dbReference>
<evidence type="ECO:0000313" key="4">
    <source>
        <dbReference type="Proteomes" id="UP000441389"/>
    </source>
</evidence>
<dbReference type="EMBL" id="WQMS01000006">
    <property type="protein sequence ID" value="MVO77487.1"/>
    <property type="molecule type" value="Genomic_DNA"/>
</dbReference>
<evidence type="ECO:0000256" key="1">
    <source>
        <dbReference type="SAM" id="Phobius"/>
    </source>
</evidence>
<feature type="domain" description="Mce/MlaD" evidence="2">
    <location>
        <begin position="45"/>
        <end position="102"/>
    </location>
</feature>
<keyword evidence="1" id="KW-0472">Membrane</keyword>
<evidence type="ECO:0000259" key="2">
    <source>
        <dbReference type="Pfam" id="PF02470"/>
    </source>
</evidence>
<dbReference type="PANTHER" id="PTHR36698:SF2">
    <property type="entry name" value="MCE_MLAD DOMAIN-CONTAINING PROTEIN"/>
    <property type="match status" value="1"/>
</dbReference>
<gene>
    <name evidence="3" type="ORF">GON01_05975</name>
</gene>
<reference evidence="3 4" key="1">
    <citation type="submission" date="2019-12" db="EMBL/GenBank/DDBJ databases">
        <authorList>
            <person name="Huq M.A."/>
        </authorList>
    </citation>
    <scope>NUCLEOTIDE SEQUENCE [LARGE SCALE GENOMIC DNA]</scope>
    <source>
        <strain evidence="3 4">MAH-20</strain>
    </source>
</reference>
<feature type="transmembrane region" description="Helical" evidence="1">
    <location>
        <begin position="7"/>
        <end position="29"/>
    </location>
</feature>
<dbReference type="InterPro" id="IPR003399">
    <property type="entry name" value="Mce/MlaD"/>
</dbReference>
<evidence type="ECO:0000313" key="3">
    <source>
        <dbReference type="EMBL" id="MVO77487.1"/>
    </source>
</evidence>
<dbReference type="Proteomes" id="UP000441389">
    <property type="component" value="Unassembled WGS sequence"/>
</dbReference>
<name>A0A6I4IZA1_9SPHN</name>
<dbReference type="PANTHER" id="PTHR36698">
    <property type="entry name" value="BLL5892 PROTEIN"/>
    <property type="match status" value="1"/>
</dbReference>
<protein>
    <submittedName>
        <fullName evidence="3">MCE family protein</fullName>
    </submittedName>
</protein>
<comment type="caution">
    <text evidence="3">The sequence shown here is derived from an EMBL/GenBank/DDBJ whole genome shotgun (WGS) entry which is preliminary data.</text>
</comment>
<keyword evidence="1" id="KW-0812">Transmembrane</keyword>
<keyword evidence="4" id="KW-1185">Reference proteome</keyword>
<accession>A0A6I4IZA1</accession>
<dbReference type="Pfam" id="PF02470">
    <property type="entry name" value="MlaD"/>
    <property type="match status" value="1"/>
</dbReference>